<feature type="compositionally biased region" description="Low complexity" evidence="7">
    <location>
        <begin position="427"/>
        <end position="443"/>
    </location>
</feature>
<dbReference type="AlphaFoldDB" id="A0A7S0WMI8"/>
<comment type="similarity">
    <text evidence="6">Belongs to the OXA1/ALB3/YidC family.</text>
</comment>
<reference evidence="10" key="1">
    <citation type="submission" date="2021-01" db="EMBL/GenBank/DDBJ databases">
        <authorList>
            <person name="Corre E."/>
            <person name="Pelletier E."/>
            <person name="Niang G."/>
            <person name="Scheremetjew M."/>
            <person name="Finn R."/>
            <person name="Kale V."/>
            <person name="Holt S."/>
            <person name="Cochrane G."/>
            <person name="Meng A."/>
            <person name="Brown T."/>
            <person name="Cohen L."/>
        </authorList>
    </citation>
    <scope>NUCLEOTIDE SEQUENCE</scope>
    <source>
        <strain evidence="10">SAG 11-49</strain>
    </source>
</reference>
<proteinExistence type="inferred from homology"/>
<evidence type="ECO:0000256" key="1">
    <source>
        <dbReference type="ARBA" id="ARBA00004141"/>
    </source>
</evidence>
<evidence type="ECO:0000313" key="10">
    <source>
        <dbReference type="EMBL" id="CAD8673407.1"/>
    </source>
</evidence>
<comment type="similarity">
    <text evidence="2">Belongs to the OXA1/ALB3/YidC (TC 2.A.9.2) family.</text>
</comment>
<comment type="subcellular location">
    <subcellularLocation>
        <location evidence="1 6">Membrane</location>
        <topology evidence="1 6">Multi-pass membrane protein</topology>
    </subcellularLocation>
</comment>
<evidence type="ECO:0000259" key="9">
    <source>
        <dbReference type="Pfam" id="PF02096"/>
    </source>
</evidence>
<feature type="compositionally biased region" description="Basic residues" evidence="7">
    <location>
        <begin position="445"/>
        <end position="459"/>
    </location>
</feature>
<dbReference type="Pfam" id="PF02096">
    <property type="entry name" value="60KD_IMP"/>
    <property type="match status" value="1"/>
</dbReference>
<feature type="transmembrane region" description="Helical" evidence="8">
    <location>
        <begin position="290"/>
        <end position="309"/>
    </location>
</feature>
<feature type="region of interest" description="Disordered" evidence="7">
    <location>
        <begin position="397"/>
        <end position="459"/>
    </location>
</feature>
<gene>
    <name evidence="10" type="ORF">CLEI1391_LOCUS5799</name>
</gene>
<keyword evidence="3 6" id="KW-0812">Transmembrane</keyword>
<evidence type="ECO:0000256" key="2">
    <source>
        <dbReference type="ARBA" id="ARBA00010583"/>
    </source>
</evidence>
<dbReference type="GO" id="GO:0032979">
    <property type="term" value="P:protein insertion into mitochondrial inner membrane from matrix"/>
    <property type="evidence" value="ECO:0007669"/>
    <property type="project" value="TreeGrafter"/>
</dbReference>
<feature type="domain" description="Membrane insertase YidC/Oxa/ALB C-terminal" evidence="9">
    <location>
        <begin position="161"/>
        <end position="368"/>
    </location>
</feature>
<evidence type="ECO:0000256" key="6">
    <source>
        <dbReference type="RuleBase" id="RU003945"/>
    </source>
</evidence>
<dbReference type="InterPro" id="IPR028055">
    <property type="entry name" value="YidC/Oxa/ALB_C"/>
</dbReference>
<dbReference type="GO" id="GO:0005743">
    <property type="term" value="C:mitochondrial inner membrane"/>
    <property type="evidence" value="ECO:0007669"/>
    <property type="project" value="TreeGrafter"/>
</dbReference>
<name>A0A7S0WMI8_9CHLO</name>
<protein>
    <recommendedName>
        <fullName evidence="9">Membrane insertase YidC/Oxa/ALB C-terminal domain-containing protein</fullName>
    </recommendedName>
</protein>
<dbReference type="GO" id="GO:0032977">
    <property type="term" value="F:membrane insertase activity"/>
    <property type="evidence" value="ECO:0007669"/>
    <property type="project" value="InterPro"/>
</dbReference>
<feature type="transmembrane region" description="Helical" evidence="8">
    <location>
        <begin position="329"/>
        <end position="354"/>
    </location>
</feature>
<keyword evidence="5 8" id="KW-0472">Membrane</keyword>
<evidence type="ECO:0000256" key="3">
    <source>
        <dbReference type="ARBA" id="ARBA00022692"/>
    </source>
</evidence>
<keyword evidence="4 8" id="KW-1133">Transmembrane helix</keyword>
<feature type="compositionally biased region" description="Polar residues" evidence="7">
    <location>
        <begin position="398"/>
        <end position="408"/>
    </location>
</feature>
<evidence type="ECO:0000256" key="4">
    <source>
        <dbReference type="ARBA" id="ARBA00022989"/>
    </source>
</evidence>
<dbReference type="InterPro" id="IPR001708">
    <property type="entry name" value="YidC/ALB3/OXA1/COX18"/>
</dbReference>
<sequence length="459" mass="49966">MLRRVAGRACTLVLHSRHAEPLQHASNAYMLSQLSINDDQPSTSGYCIHGVPTPSTIVQFTANNSFSSQLRYASTSSTGSWWWGRFAPKSGAQPAVDEAASQVGQHFPLPESSTEALMAIQQAVEAGDRACIAAAKADAFVTNAWCMDAIQWIHESVGLPWWGAIVAINIGLRACTMPLAFLSQKFSSDAVMYNLRLSDVKKLYLQANHTADGREAERMKRRAAVLYEAHQAQHGSPMKQLIKVPAAMMGSFFVFITIFNSVRGLMDSGAYSLATGGALWFTDLTAPDPYWGLPILCSATTIALVKFGLNLDQASSASQNPAQVQMVKYFMYFAGAMFIPFGHMVPAGVGLLWVTNGWVQVVQGKLVRNGAVRKAFGLPTVQEMQDMNKRVKAVQDLENPQASQSAVSEEQAKELAGAQLVSQRLQRPATPAPSSAPATTARPGHVYRGRQQGKQRRFE</sequence>
<evidence type="ECO:0000256" key="8">
    <source>
        <dbReference type="SAM" id="Phobius"/>
    </source>
</evidence>
<dbReference type="CDD" id="cd20069">
    <property type="entry name" value="5TM_Oxa1-like"/>
    <property type="match status" value="1"/>
</dbReference>
<evidence type="ECO:0000256" key="7">
    <source>
        <dbReference type="SAM" id="MobiDB-lite"/>
    </source>
</evidence>
<organism evidence="10">
    <name type="scientific">Chlamydomonas leiostraca</name>
    <dbReference type="NCBI Taxonomy" id="1034604"/>
    <lineage>
        <taxon>Eukaryota</taxon>
        <taxon>Viridiplantae</taxon>
        <taxon>Chlorophyta</taxon>
        <taxon>core chlorophytes</taxon>
        <taxon>Chlorophyceae</taxon>
        <taxon>CS clade</taxon>
        <taxon>Chlamydomonadales</taxon>
        <taxon>Chlamydomonadaceae</taxon>
        <taxon>Chlamydomonas</taxon>
    </lineage>
</organism>
<dbReference type="PANTHER" id="PTHR12428">
    <property type="entry name" value="OXA1"/>
    <property type="match status" value="1"/>
</dbReference>
<dbReference type="EMBL" id="HBFB01010190">
    <property type="protein sequence ID" value="CAD8673407.1"/>
    <property type="molecule type" value="Transcribed_RNA"/>
</dbReference>
<accession>A0A7S0WMI8</accession>
<evidence type="ECO:0000256" key="5">
    <source>
        <dbReference type="ARBA" id="ARBA00023136"/>
    </source>
</evidence>
<dbReference type="PANTHER" id="PTHR12428:SF65">
    <property type="entry name" value="CYTOCHROME C OXIDASE ASSEMBLY PROTEIN COX18, MITOCHONDRIAL"/>
    <property type="match status" value="1"/>
</dbReference>
<feature type="transmembrane region" description="Helical" evidence="8">
    <location>
        <begin position="241"/>
        <end position="262"/>
    </location>
</feature>